<dbReference type="InterPro" id="IPR027417">
    <property type="entry name" value="P-loop_NTPase"/>
</dbReference>
<evidence type="ECO:0000313" key="4">
    <source>
        <dbReference type="Proteomes" id="UP000183192"/>
    </source>
</evidence>
<reference evidence="3 4" key="1">
    <citation type="journal article" date="2016" name="Environ. Microbiol.">
        <title>Genomic resolution of a cold subsurface aquifer community provides metabolic insights for novel microbes adapted to high CO concentrations.</title>
        <authorList>
            <person name="Probst A.J."/>
            <person name="Castelle C.J."/>
            <person name="Singh A."/>
            <person name="Brown C.T."/>
            <person name="Anantharaman K."/>
            <person name="Sharon I."/>
            <person name="Hug L.A."/>
            <person name="Burstein D."/>
            <person name="Emerson J.B."/>
            <person name="Thomas B.C."/>
            <person name="Banfield J.F."/>
        </authorList>
    </citation>
    <scope>NUCLEOTIDE SEQUENCE [LARGE SCALE GENOMIC DNA]</scope>
    <source>
        <strain evidence="3">CG1_02_37_44</strain>
    </source>
</reference>
<dbReference type="EMBL" id="MNUU01000057">
    <property type="protein sequence ID" value="OIO07132.1"/>
    <property type="molecule type" value="Genomic_DNA"/>
</dbReference>
<dbReference type="STRING" id="1805146.AUJ27_02995"/>
<name>A0A1J4T4V8_9BACT</name>
<dbReference type="Pfam" id="PF13635">
    <property type="entry name" value="DUF4143"/>
    <property type="match status" value="1"/>
</dbReference>
<dbReference type="PANTHER" id="PTHR33295:SF18">
    <property type="entry name" value="AAA+ ATPASE DOMAIN-CONTAINING PROTEIN"/>
    <property type="match status" value="1"/>
</dbReference>
<evidence type="ECO:0000259" key="1">
    <source>
        <dbReference type="Pfam" id="PF13173"/>
    </source>
</evidence>
<dbReference type="InterPro" id="IPR041682">
    <property type="entry name" value="AAA_14"/>
</dbReference>
<protein>
    <recommendedName>
        <fullName evidence="5">ATPase</fullName>
    </recommendedName>
</protein>
<gene>
    <name evidence="3" type="ORF">AUJ27_02995</name>
</gene>
<proteinExistence type="predicted"/>
<dbReference type="Proteomes" id="UP000183192">
    <property type="component" value="Unassembled WGS sequence"/>
</dbReference>
<dbReference type="SUPFAM" id="SSF52540">
    <property type="entry name" value="P-loop containing nucleoside triphosphate hydrolases"/>
    <property type="match status" value="1"/>
</dbReference>
<accession>A0A1J4T4V8</accession>
<dbReference type="Pfam" id="PF13173">
    <property type="entry name" value="AAA_14"/>
    <property type="match status" value="1"/>
</dbReference>
<feature type="domain" description="AAA" evidence="1">
    <location>
        <begin position="39"/>
        <end position="159"/>
    </location>
</feature>
<evidence type="ECO:0000313" key="3">
    <source>
        <dbReference type="EMBL" id="OIO07132.1"/>
    </source>
</evidence>
<dbReference type="PANTHER" id="PTHR33295">
    <property type="entry name" value="ATPASE"/>
    <property type="match status" value="1"/>
</dbReference>
<feature type="domain" description="DUF4143" evidence="2">
    <location>
        <begin position="217"/>
        <end position="356"/>
    </location>
</feature>
<evidence type="ECO:0008006" key="5">
    <source>
        <dbReference type="Google" id="ProtNLM"/>
    </source>
</evidence>
<dbReference type="InterPro" id="IPR025420">
    <property type="entry name" value="DUF4143"/>
</dbReference>
<dbReference type="AlphaFoldDB" id="A0A1J4T4V8"/>
<evidence type="ECO:0000259" key="2">
    <source>
        <dbReference type="Pfam" id="PF13635"/>
    </source>
</evidence>
<sequence length="428" mass="50389">MLKDIILRQKQEKERLLSLSYIERTKIREAKKWLSSDLIKVIFGPRRAGKSVFSLMLLKNQPFMYFNFDDEILTDSNGINLDELMKGLHTGYGETKTILFDEIQNLPSWELFINRLHRQGYNLILTGSNAKLLSHELATALTGRHIPIEIMPFDFKEFLRAKNYQIDQEYQTLPQKRAEILNLMETYLLNGGFPEIVVKGMDPKGYLEVLFDSLLFKDVVKRHKVKFSTQIDNLGSYLINNFCNYYSLRKLVSVLNFRSGVTAEKYTGYLEEAYVIFSLHRYSVKAGERIKSPKKIYVVDNGFIWAKAIQHSPDRGRLMENLVFTELIKRGFKYNHDLFYYKTRNNREVDFVLKKGTIIDELMQVFYQTGDPAIEQRETKGLLEASEELHVDKLTVLTWDEEKRVERNKKIINFVPLWKWLLNQDIYK</sequence>
<comment type="caution">
    <text evidence="3">The sequence shown here is derived from an EMBL/GenBank/DDBJ whole genome shotgun (WGS) entry which is preliminary data.</text>
</comment>
<organism evidence="3 4">
    <name type="scientific">Candidatus Falkowbacteria bacterium CG1_02_37_44</name>
    <dbReference type="NCBI Taxonomy" id="1805146"/>
    <lineage>
        <taxon>Bacteria</taxon>
        <taxon>Candidatus Falkowiibacteriota</taxon>
    </lineage>
</organism>